<dbReference type="Proteomes" id="UP000009328">
    <property type="component" value="Unassembled WGS sequence"/>
</dbReference>
<evidence type="ECO:0000313" key="10">
    <source>
        <dbReference type="Proteomes" id="UP000009328"/>
    </source>
</evidence>
<dbReference type="eggNOG" id="KOG3745">
    <property type="taxonomic scope" value="Eukaryota"/>
</dbReference>
<evidence type="ECO:0000256" key="4">
    <source>
        <dbReference type="ARBA" id="ARBA00023054"/>
    </source>
</evidence>
<dbReference type="EMBL" id="CAIF01000073">
    <property type="protein sequence ID" value="CCH43251.1"/>
    <property type="molecule type" value="Genomic_DNA"/>
</dbReference>
<gene>
    <name evidence="9" type="ORF">BN7_2798</name>
</gene>
<dbReference type="GO" id="GO:0006893">
    <property type="term" value="P:Golgi to plasma membrane transport"/>
    <property type="evidence" value="ECO:0007669"/>
    <property type="project" value="TreeGrafter"/>
</dbReference>
<keyword evidence="2" id="KW-0813">Transport</keyword>
<organism evidence="9 10">
    <name type="scientific">Wickerhamomyces ciferrii (strain ATCC 14091 / BCRC 22168 / CBS 111 / JCM 3599 / NBRC 0793 / NRRL Y-1031 F-60-10)</name>
    <name type="common">Yeast</name>
    <name type="synonym">Pichia ciferrii</name>
    <dbReference type="NCBI Taxonomy" id="1206466"/>
    <lineage>
        <taxon>Eukaryota</taxon>
        <taxon>Fungi</taxon>
        <taxon>Dikarya</taxon>
        <taxon>Ascomycota</taxon>
        <taxon>Saccharomycotina</taxon>
        <taxon>Saccharomycetes</taxon>
        <taxon>Phaffomycetales</taxon>
        <taxon>Wickerhamomycetaceae</taxon>
        <taxon>Wickerhamomyces</taxon>
    </lineage>
</organism>
<evidence type="ECO:0000256" key="6">
    <source>
        <dbReference type="SAM" id="MobiDB-lite"/>
    </source>
</evidence>
<keyword evidence="4 5" id="KW-0175">Coiled coil</keyword>
<dbReference type="PANTHER" id="PTHR12100:SF0">
    <property type="entry name" value="EXOCYST COMPLEX COMPONENT 5"/>
    <property type="match status" value="1"/>
</dbReference>
<proteinExistence type="inferred from homology"/>
<accession>K0KJZ1</accession>
<evidence type="ECO:0000256" key="2">
    <source>
        <dbReference type="ARBA" id="ARBA00022448"/>
    </source>
</evidence>
<dbReference type="InParanoid" id="K0KJZ1"/>
<feature type="domain" description="Exocyst complex component Sec10 N-terminal" evidence="8">
    <location>
        <begin position="52"/>
        <end position="165"/>
    </location>
</feature>
<dbReference type="GO" id="GO:0000145">
    <property type="term" value="C:exocyst"/>
    <property type="evidence" value="ECO:0007669"/>
    <property type="project" value="TreeGrafter"/>
</dbReference>
<protein>
    <submittedName>
        <fullName evidence="9">Exocyst complex component</fullName>
    </submittedName>
</protein>
<feature type="region of interest" description="Disordered" evidence="6">
    <location>
        <begin position="482"/>
        <end position="502"/>
    </location>
</feature>
<dbReference type="InterPro" id="IPR048625">
    <property type="entry name" value="Sec10_N"/>
</dbReference>
<comment type="similarity">
    <text evidence="1">Belongs to the SEC10 family.</text>
</comment>
<dbReference type="Pfam" id="PF20667">
    <property type="entry name" value="Sec10_N"/>
    <property type="match status" value="1"/>
</dbReference>
<dbReference type="AlphaFoldDB" id="K0KJZ1"/>
<evidence type="ECO:0000313" key="9">
    <source>
        <dbReference type="EMBL" id="CCH43251.1"/>
    </source>
</evidence>
<comment type="caution">
    <text evidence="9">The sequence shown here is derived from an EMBL/GenBank/DDBJ whole genome shotgun (WGS) entry which is preliminary data.</text>
</comment>
<dbReference type="HOGENOM" id="CLU_008002_1_0_1"/>
<evidence type="ECO:0000256" key="3">
    <source>
        <dbReference type="ARBA" id="ARBA00022483"/>
    </source>
</evidence>
<dbReference type="InterPro" id="IPR048627">
    <property type="entry name" value="Sec10_HB"/>
</dbReference>
<feature type="domain" description="Exocyst complex component Sec10-like alpha-helical bundle" evidence="7">
    <location>
        <begin position="175"/>
        <end position="799"/>
    </location>
</feature>
<feature type="coiled-coil region" evidence="5">
    <location>
        <begin position="56"/>
        <end position="83"/>
    </location>
</feature>
<dbReference type="PANTHER" id="PTHR12100">
    <property type="entry name" value="SEC10"/>
    <property type="match status" value="1"/>
</dbReference>
<keyword evidence="10" id="KW-1185">Reference proteome</keyword>
<feature type="compositionally biased region" description="Polar residues" evidence="6">
    <location>
        <begin position="482"/>
        <end position="495"/>
    </location>
</feature>
<dbReference type="STRING" id="1206466.K0KJZ1"/>
<dbReference type="GO" id="GO:0006887">
    <property type="term" value="P:exocytosis"/>
    <property type="evidence" value="ECO:0007669"/>
    <property type="project" value="UniProtKB-KW"/>
</dbReference>
<dbReference type="FunCoup" id="K0KJZ1">
    <property type="interactions" value="817"/>
</dbReference>
<evidence type="ECO:0000259" key="8">
    <source>
        <dbReference type="Pfam" id="PF20667"/>
    </source>
</evidence>
<sequence>MNSIYDLDPHIQKLLSLDNFLDNLTVYEFIEELSKDHSLKSTEVNQLKYLDPKPFIRTFESTLNQLNKLNQEAAQKQAVLSQEVSKFELDHSRNVLSLTSRTESIQSQFKQLDDQISQVNSSITPFTESLTKTINTKERSIATISLVRIYNDFYSMGKSPELSSLMNGSTRDKIKCASISSQLIPLSSKLISNDLENSIHCHDVIIKFSETMEQTLLKDFNQFYKDNNIPQMKEIADILIDYNDGMTVIKNFINQHLFFLNTEDEENDDLMENQKIWENLSNPFIHQNAVIDEFISSHFDKYSKIIQDETQVILKVFKNPIPVLQLFIQRIFAQQIQSKIETFLKNSYSLNNLAYLRILNSLFTIMSSINKDLKDFFHDTIPGEHKIDELNLVLDQSFSDLFTSHLIDLKYFELEKKNLESIFATITSKYEHLNEHKISNKLNAKLQGSTHEVQGENEYENLNRRSKVGQFKNFMKSQLERSQSLNGRTSEDNLPQQQQQDDDAELNLKNVDDLLKSTVESLSRIIELTPTKISEYSLEILEILLIGLGKSYLDISLDITFTELHQQDFKPDLINFQYLSNIKTSSEILYLVSTCIRTIILPLSNNSPTLKTKMINLTNSYISRCEQSINLILKDTLTLCQDKIQNALSKQKKKDFLPKIGELVDTDTLPCELITNFLTDLYQQFQTHLNGDNLNTLLFQLGDFLFLELFQHFKNFQINSTGGIVITKDIISYQTTIESWGILELTKKFQLLRELANLFTVQPELIQSLTKEGQLASVKPYVLRQFIMKRWDYSSSYVDKLKGFM</sequence>
<evidence type="ECO:0000256" key="1">
    <source>
        <dbReference type="ARBA" id="ARBA00006572"/>
    </source>
</evidence>
<evidence type="ECO:0000259" key="7">
    <source>
        <dbReference type="Pfam" id="PF07393"/>
    </source>
</evidence>
<dbReference type="Pfam" id="PF07393">
    <property type="entry name" value="Sec10_HB"/>
    <property type="match status" value="1"/>
</dbReference>
<evidence type="ECO:0000256" key="5">
    <source>
        <dbReference type="SAM" id="Coils"/>
    </source>
</evidence>
<dbReference type="InterPro" id="IPR009976">
    <property type="entry name" value="Sec10-like"/>
</dbReference>
<name>K0KJZ1_WICCF</name>
<keyword evidence="3" id="KW-0268">Exocytosis</keyword>
<reference evidence="9 10" key="1">
    <citation type="journal article" date="2012" name="Eukaryot. Cell">
        <title>Draft genome sequence of Wickerhamomyces ciferrii NRRL Y-1031 F-60-10.</title>
        <authorList>
            <person name="Schneider J."/>
            <person name="Andrea H."/>
            <person name="Blom J."/>
            <person name="Jaenicke S."/>
            <person name="Ruckert C."/>
            <person name="Schorsch C."/>
            <person name="Szczepanowski R."/>
            <person name="Farwick M."/>
            <person name="Goesmann A."/>
            <person name="Puhler A."/>
            <person name="Schaffer S."/>
            <person name="Tauch A."/>
            <person name="Kohler T."/>
            <person name="Brinkrolf K."/>
        </authorList>
    </citation>
    <scope>NUCLEOTIDE SEQUENCE [LARGE SCALE GENOMIC DNA]</scope>
    <source>
        <strain evidence="10">ATCC 14091 / BCRC 22168 / CBS 111 / JCM 3599 / NBRC 0793 / NRRL Y-1031 F-60-10</strain>
    </source>
</reference>